<evidence type="ECO:0000259" key="4">
    <source>
        <dbReference type="SMART" id="SM00829"/>
    </source>
</evidence>
<evidence type="ECO:0000256" key="1">
    <source>
        <dbReference type="ARBA" id="ARBA00022723"/>
    </source>
</evidence>
<dbReference type="SUPFAM" id="SSF50129">
    <property type="entry name" value="GroES-like"/>
    <property type="match status" value="1"/>
</dbReference>
<dbReference type="SMART" id="SM00829">
    <property type="entry name" value="PKS_ER"/>
    <property type="match status" value="1"/>
</dbReference>
<feature type="domain" description="Enoyl reductase (ER)" evidence="4">
    <location>
        <begin position="8"/>
        <end position="335"/>
    </location>
</feature>
<dbReference type="InterPro" id="IPR011032">
    <property type="entry name" value="GroES-like_sf"/>
</dbReference>
<dbReference type="Gene3D" id="3.90.180.10">
    <property type="entry name" value="Medium-chain alcohol dehydrogenases, catalytic domain"/>
    <property type="match status" value="1"/>
</dbReference>
<keyword evidence="3" id="KW-0560">Oxidoreductase</keyword>
<evidence type="ECO:0000256" key="3">
    <source>
        <dbReference type="ARBA" id="ARBA00023002"/>
    </source>
</evidence>
<name>A0A382H942_9ZZZZ</name>
<dbReference type="GO" id="GO:0046872">
    <property type="term" value="F:metal ion binding"/>
    <property type="evidence" value="ECO:0007669"/>
    <property type="project" value="UniProtKB-KW"/>
</dbReference>
<keyword evidence="2" id="KW-0862">Zinc</keyword>
<dbReference type="EMBL" id="UINC01059904">
    <property type="protein sequence ID" value="SVB83828.1"/>
    <property type="molecule type" value="Genomic_DNA"/>
</dbReference>
<dbReference type="PANTHER" id="PTHR43401:SF2">
    <property type="entry name" value="L-THREONINE 3-DEHYDROGENASE"/>
    <property type="match status" value="1"/>
</dbReference>
<dbReference type="Pfam" id="PF00107">
    <property type="entry name" value="ADH_zinc_N"/>
    <property type="match status" value="1"/>
</dbReference>
<dbReference type="SUPFAM" id="SSF51735">
    <property type="entry name" value="NAD(P)-binding Rossmann-fold domains"/>
    <property type="match status" value="1"/>
</dbReference>
<dbReference type="AlphaFoldDB" id="A0A382H942"/>
<keyword evidence="1" id="KW-0479">Metal-binding</keyword>
<dbReference type="InterPro" id="IPR013149">
    <property type="entry name" value="ADH-like_C"/>
</dbReference>
<accession>A0A382H942</accession>
<sequence>MKKVVIEGRKKAKITEVQQPQAVGNWALVKIHSAPMCTEYKFYVVGEMPPYPLGHEAAGEVVALDETGPLKVGDRVVVMPQYPCGHCSLCLKGNYIHCEHSHTIKEFTGRPEGDSTFAQHMLKPVWLLPKIPDGMSYDHAAMLCCGLGPTFGAMEKMNVGSSDTILITGMGPVGLGGIINAKLRGARTIATAHNDYRSSLANQLGADLTINPKCENALTAIRDFTDGEGVVKSIECSGTTTAQRLCLEATSRNGSVAFVGESGNLGIHVSDDLIRNGLTIIGIWHYNIEGVSKLFTIAEAAKEKIEKLITHAFPLDRVNEAFDLQLTRQCGKVILHPFDD</sequence>
<evidence type="ECO:0000256" key="2">
    <source>
        <dbReference type="ARBA" id="ARBA00022833"/>
    </source>
</evidence>
<dbReference type="InterPro" id="IPR020843">
    <property type="entry name" value="ER"/>
</dbReference>
<organism evidence="5">
    <name type="scientific">marine metagenome</name>
    <dbReference type="NCBI Taxonomy" id="408172"/>
    <lineage>
        <taxon>unclassified sequences</taxon>
        <taxon>metagenomes</taxon>
        <taxon>ecological metagenomes</taxon>
    </lineage>
</organism>
<gene>
    <name evidence="5" type="ORF">METZ01_LOCUS236682</name>
</gene>
<protein>
    <recommendedName>
        <fullName evidence="4">Enoyl reductase (ER) domain-containing protein</fullName>
    </recommendedName>
</protein>
<dbReference type="PANTHER" id="PTHR43401">
    <property type="entry name" value="L-THREONINE 3-DEHYDROGENASE"/>
    <property type="match status" value="1"/>
</dbReference>
<dbReference type="InterPro" id="IPR050129">
    <property type="entry name" value="Zn_alcohol_dh"/>
</dbReference>
<evidence type="ECO:0000313" key="5">
    <source>
        <dbReference type="EMBL" id="SVB83828.1"/>
    </source>
</evidence>
<dbReference type="GO" id="GO:0016491">
    <property type="term" value="F:oxidoreductase activity"/>
    <property type="evidence" value="ECO:0007669"/>
    <property type="project" value="UniProtKB-KW"/>
</dbReference>
<proteinExistence type="predicted"/>
<dbReference type="InterPro" id="IPR013154">
    <property type="entry name" value="ADH-like_N"/>
</dbReference>
<dbReference type="Pfam" id="PF08240">
    <property type="entry name" value="ADH_N"/>
    <property type="match status" value="1"/>
</dbReference>
<reference evidence="5" key="1">
    <citation type="submission" date="2018-05" db="EMBL/GenBank/DDBJ databases">
        <authorList>
            <person name="Lanie J.A."/>
            <person name="Ng W.-L."/>
            <person name="Kazmierczak K.M."/>
            <person name="Andrzejewski T.M."/>
            <person name="Davidsen T.M."/>
            <person name="Wayne K.J."/>
            <person name="Tettelin H."/>
            <person name="Glass J.I."/>
            <person name="Rusch D."/>
            <person name="Podicherti R."/>
            <person name="Tsui H.-C.T."/>
            <person name="Winkler M.E."/>
        </authorList>
    </citation>
    <scope>NUCLEOTIDE SEQUENCE</scope>
</reference>
<dbReference type="InterPro" id="IPR036291">
    <property type="entry name" value="NAD(P)-bd_dom_sf"/>
</dbReference>